<reference evidence="1" key="1">
    <citation type="submission" date="2014-08" db="EMBL/GenBank/DDBJ databases">
        <title>Comparative genomics of the Paenibacillus odorifer group.</title>
        <authorList>
            <person name="den Bakker H.C."/>
            <person name="Tsai Y.-C.Y.-C."/>
            <person name="Martin N."/>
            <person name="Korlach J."/>
            <person name="Wiedmann M."/>
        </authorList>
    </citation>
    <scope>NUCLEOTIDE SEQUENCE [LARGE SCALE GENOMIC DNA]</scope>
    <source>
        <strain evidence="1">DSM 13188</strain>
    </source>
</reference>
<dbReference type="EMBL" id="CP009285">
    <property type="protein sequence ID" value="AIQ58037.1"/>
    <property type="molecule type" value="Genomic_DNA"/>
</dbReference>
<dbReference type="HOGENOM" id="CLU_1823463_0_0_9"/>
<sequence length="141" mass="15849">MYLYGGSDSGSAVHRLRLDNEEPAKYLQGMDVLTLDQMELSLGHQSQPDGYISIHNHSEILWKKPVTIPAGDGQLIKFTQGGSAVFPAPEVIYYWLCIQRPGKHTEDELVTYYIEAKVLGEDEDAAEDKLLKLAENWEVPD</sequence>
<evidence type="ECO:0000313" key="1">
    <source>
        <dbReference type="EMBL" id="AIQ58037.1"/>
    </source>
</evidence>
<gene>
    <name evidence="1" type="ORF">PBOR_14690</name>
</gene>
<proteinExistence type="predicted"/>
<protein>
    <submittedName>
        <fullName evidence="1">Uncharacterized protein</fullName>
    </submittedName>
</protein>
<accession>A0A089LB49</accession>
<organism evidence="1 2">
    <name type="scientific">Paenibacillus borealis</name>
    <dbReference type="NCBI Taxonomy" id="160799"/>
    <lineage>
        <taxon>Bacteria</taxon>
        <taxon>Bacillati</taxon>
        <taxon>Bacillota</taxon>
        <taxon>Bacilli</taxon>
        <taxon>Bacillales</taxon>
        <taxon>Paenibacillaceae</taxon>
        <taxon>Paenibacillus</taxon>
    </lineage>
</organism>
<dbReference type="KEGG" id="pbd:PBOR_14690"/>
<keyword evidence="2" id="KW-1185">Reference proteome</keyword>
<dbReference type="Proteomes" id="UP000029518">
    <property type="component" value="Chromosome"/>
</dbReference>
<evidence type="ECO:0000313" key="2">
    <source>
        <dbReference type="Proteomes" id="UP000029518"/>
    </source>
</evidence>
<dbReference type="AlphaFoldDB" id="A0A089LB49"/>
<name>A0A089LB49_PAEBO</name>